<dbReference type="InterPro" id="IPR004143">
    <property type="entry name" value="BPL_LPL_catalytic"/>
</dbReference>
<name>A0A941ENP3_9ACTN</name>
<dbReference type="Gene3D" id="3.30.930.10">
    <property type="entry name" value="Bira Bifunctional Protein, Domain 2"/>
    <property type="match status" value="1"/>
</dbReference>
<dbReference type="EMBL" id="JAGSOG010000081">
    <property type="protein sequence ID" value="MBR7835052.1"/>
    <property type="molecule type" value="Genomic_DNA"/>
</dbReference>
<dbReference type="PANTHER" id="PTHR12835:SF5">
    <property type="entry name" value="BIOTIN--PROTEIN LIGASE"/>
    <property type="match status" value="1"/>
</dbReference>
<dbReference type="CDD" id="cd16442">
    <property type="entry name" value="BPL"/>
    <property type="match status" value="1"/>
</dbReference>
<evidence type="ECO:0000259" key="4">
    <source>
        <dbReference type="PROSITE" id="PS51733"/>
    </source>
</evidence>
<dbReference type="Proteomes" id="UP000675781">
    <property type="component" value="Unassembled WGS sequence"/>
</dbReference>
<dbReference type="EC" id="6.3.4.15" evidence="3"/>
<keyword evidence="6" id="KW-1185">Reference proteome</keyword>
<evidence type="ECO:0000256" key="3">
    <source>
        <dbReference type="ARBA" id="ARBA00024227"/>
    </source>
</evidence>
<dbReference type="GO" id="GO:0005737">
    <property type="term" value="C:cytoplasm"/>
    <property type="evidence" value="ECO:0007669"/>
    <property type="project" value="TreeGrafter"/>
</dbReference>
<sequence length="282" mass="29581">MVSAYNDLDRPPLDERSLQRALMVPDGFVSALRVLPTVESTNTALVAAAKDGAPHASVVVAEEQTAGRGRLGRTWTAPPRSGLFVSILLRPEVPLGAWTWLPLLAGVAAREAVARTAKLEIALKWPNDLVVAEGEQQDRKLGGILCETIPGEDAIVAGIGLNVTLREQELPVPQASSLALAGAESTDRDPLLRSLLRSFGTWYGRWSDAGGDAHAAGLADAYRDACATIGRRVRAELPGHDDVIGVATGLDAAGALLVTTSDQGEVAVGAGDVVHLRPEDAN</sequence>
<dbReference type="PROSITE" id="PS51733">
    <property type="entry name" value="BPL_LPL_CATALYTIC"/>
    <property type="match status" value="1"/>
</dbReference>
<dbReference type="GO" id="GO:0004077">
    <property type="term" value="F:biotin--[biotin carboxyl-carrier protein] ligase activity"/>
    <property type="evidence" value="ECO:0007669"/>
    <property type="project" value="UniProtKB-EC"/>
</dbReference>
<reference evidence="5" key="1">
    <citation type="submission" date="2021-04" db="EMBL/GenBank/DDBJ databases">
        <title>Genome based classification of Actinospica acidithermotolerans sp. nov., an actinobacterium isolated from an Indonesian hot spring.</title>
        <authorList>
            <person name="Kusuma A.B."/>
            <person name="Putra K.E."/>
            <person name="Nafisah S."/>
            <person name="Loh J."/>
            <person name="Nouioui I."/>
            <person name="Goodfellow M."/>
        </authorList>
    </citation>
    <scope>NUCLEOTIDE SEQUENCE</scope>
    <source>
        <strain evidence="5">CSCA 57</strain>
    </source>
</reference>
<accession>A0A941ENP3</accession>
<evidence type="ECO:0000313" key="6">
    <source>
        <dbReference type="Proteomes" id="UP000675781"/>
    </source>
</evidence>
<protein>
    <recommendedName>
        <fullName evidence="3">biotin--[biotin carboxyl-carrier protein] ligase</fullName>
        <ecNumber evidence="3">6.3.4.15</ecNumber>
    </recommendedName>
</protein>
<dbReference type="InterPro" id="IPR004408">
    <property type="entry name" value="Biotin_CoA_COase_ligase"/>
</dbReference>
<dbReference type="InterPro" id="IPR045864">
    <property type="entry name" value="aa-tRNA-synth_II/BPL/LPL"/>
</dbReference>
<keyword evidence="1 5" id="KW-0436">Ligase</keyword>
<dbReference type="NCBIfam" id="TIGR00121">
    <property type="entry name" value="birA_ligase"/>
    <property type="match status" value="1"/>
</dbReference>
<gene>
    <name evidence="5" type="ORF">KDL01_17385</name>
</gene>
<keyword evidence="2" id="KW-0092">Biotin</keyword>
<proteinExistence type="predicted"/>
<dbReference type="AlphaFoldDB" id="A0A941ENP3"/>
<organism evidence="5 6">
    <name type="scientific">Actinospica durhamensis</name>
    <dbReference type="NCBI Taxonomy" id="1508375"/>
    <lineage>
        <taxon>Bacteria</taxon>
        <taxon>Bacillati</taxon>
        <taxon>Actinomycetota</taxon>
        <taxon>Actinomycetes</taxon>
        <taxon>Catenulisporales</taxon>
        <taxon>Actinospicaceae</taxon>
        <taxon>Actinospica</taxon>
    </lineage>
</organism>
<feature type="domain" description="BPL/LPL catalytic" evidence="4">
    <location>
        <begin position="29"/>
        <end position="207"/>
    </location>
</feature>
<dbReference type="Gene3D" id="2.30.30.100">
    <property type="match status" value="1"/>
</dbReference>
<dbReference type="SUPFAM" id="SSF55681">
    <property type="entry name" value="Class II aaRS and biotin synthetases"/>
    <property type="match status" value="1"/>
</dbReference>
<dbReference type="PANTHER" id="PTHR12835">
    <property type="entry name" value="BIOTIN PROTEIN LIGASE"/>
    <property type="match status" value="1"/>
</dbReference>
<evidence type="ECO:0000256" key="1">
    <source>
        <dbReference type="ARBA" id="ARBA00022598"/>
    </source>
</evidence>
<evidence type="ECO:0000256" key="2">
    <source>
        <dbReference type="ARBA" id="ARBA00023267"/>
    </source>
</evidence>
<dbReference type="Pfam" id="PF02237">
    <property type="entry name" value="BPL_C"/>
    <property type="match status" value="1"/>
</dbReference>
<dbReference type="Pfam" id="PF03099">
    <property type="entry name" value="BPL_LplA_LipB"/>
    <property type="match status" value="1"/>
</dbReference>
<dbReference type="InterPro" id="IPR003142">
    <property type="entry name" value="BPL_C"/>
</dbReference>
<evidence type="ECO:0000313" key="5">
    <source>
        <dbReference type="EMBL" id="MBR7835052.1"/>
    </source>
</evidence>
<dbReference type="RefSeq" id="WP_212529567.1">
    <property type="nucleotide sequence ID" value="NZ_JAGSOG010000081.1"/>
</dbReference>
<comment type="caution">
    <text evidence="5">The sequence shown here is derived from an EMBL/GenBank/DDBJ whole genome shotgun (WGS) entry which is preliminary data.</text>
</comment>